<evidence type="ECO:0000313" key="3">
    <source>
        <dbReference type="Proteomes" id="UP001600888"/>
    </source>
</evidence>
<dbReference type="EMBL" id="JBAWTH010000003">
    <property type="protein sequence ID" value="KAL2292617.1"/>
    <property type="molecule type" value="Genomic_DNA"/>
</dbReference>
<organism evidence="2 3">
    <name type="scientific">Diaporthe vaccinii</name>
    <dbReference type="NCBI Taxonomy" id="105482"/>
    <lineage>
        <taxon>Eukaryota</taxon>
        <taxon>Fungi</taxon>
        <taxon>Dikarya</taxon>
        <taxon>Ascomycota</taxon>
        <taxon>Pezizomycotina</taxon>
        <taxon>Sordariomycetes</taxon>
        <taxon>Sordariomycetidae</taxon>
        <taxon>Diaporthales</taxon>
        <taxon>Diaporthaceae</taxon>
        <taxon>Diaporthe</taxon>
        <taxon>Diaporthe eres species complex</taxon>
    </lineage>
</organism>
<accession>A0ABR4FD55</accession>
<evidence type="ECO:0000313" key="2">
    <source>
        <dbReference type="EMBL" id="KAL2292617.1"/>
    </source>
</evidence>
<protein>
    <submittedName>
        <fullName evidence="2">Uncharacterized protein</fullName>
    </submittedName>
</protein>
<feature type="region of interest" description="Disordered" evidence="1">
    <location>
        <begin position="112"/>
        <end position="178"/>
    </location>
</feature>
<feature type="compositionally biased region" description="Polar residues" evidence="1">
    <location>
        <begin position="134"/>
        <end position="146"/>
    </location>
</feature>
<feature type="compositionally biased region" description="Low complexity" evidence="1">
    <location>
        <begin position="163"/>
        <end position="172"/>
    </location>
</feature>
<gene>
    <name evidence="2" type="ORF">FJTKL_09558</name>
</gene>
<comment type="caution">
    <text evidence="2">The sequence shown here is derived from an EMBL/GenBank/DDBJ whole genome shotgun (WGS) entry which is preliminary data.</text>
</comment>
<sequence>MPPEPTRTMKEACMAAAQYVEYPIFVATTEPERELVAARAVRAIATAVSTSPSYPVFVAAVTMAESKALIESENPYRSRYHTEDPPGIVARRRKNALNAAVAAGMAVYDENKAWPGDDDINNSDSEDNFDSDSGPTSIPNHPYATQSSGSHSSSSLLRQMPISSPSASSHTSQWRGPF</sequence>
<name>A0ABR4FD55_9PEZI</name>
<evidence type="ECO:0000256" key="1">
    <source>
        <dbReference type="SAM" id="MobiDB-lite"/>
    </source>
</evidence>
<reference evidence="2 3" key="1">
    <citation type="submission" date="2024-03" db="EMBL/GenBank/DDBJ databases">
        <title>A high-quality draft genome sequence of Diaporthe vaccinii, a causative agent of upright dieback and viscid rot disease in cranberry plants.</title>
        <authorList>
            <person name="Sarrasin M."/>
            <person name="Lang B.F."/>
            <person name="Burger G."/>
        </authorList>
    </citation>
    <scope>NUCLEOTIDE SEQUENCE [LARGE SCALE GENOMIC DNA]</scope>
    <source>
        <strain evidence="2 3">IS7</strain>
    </source>
</reference>
<feature type="compositionally biased region" description="Acidic residues" evidence="1">
    <location>
        <begin position="116"/>
        <end position="130"/>
    </location>
</feature>
<keyword evidence="3" id="KW-1185">Reference proteome</keyword>
<proteinExistence type="predicted"/>
<dbReference type="Proteomes" id="UP001600888">
    <property type="component" value="Unassembled WGS sequence"/>
</dbReference>